<evidence type="ECO:0000313" key="2">
    <source>
        <dbReference type="Proteomes" id="UP000234341"/>
    </source>
</evidence>
<dbReference type="InterPro" id="IPR027417">
    <property type="entry name" value="P-loop_NTPase"/>
</dbReference>
<dbReference type="AlphaFoldDB" id="A0A2N5C9P2"/>
<evidence type="ECO:0008006" key="3">
    <source>
        <dbReference type="Google" id="ProtNLM"/>
    </source>
</evidence>
<name>A0A2N5C9P2_9BURK</name>
<dbReference type="Gene3D" id="3.40.50.300">
    <property type="entry name" value="P-loop containing nucleotide triphosphate hydrolases"/>
    <property type="match status" value="1"/>
</dbReference>
<accession>A0A2N5C9P2</accession>
<dbReference type="Proteomes" id="UP000234341">
    <property type="component" value="Unassembled WGS sequence"/>
</dbReference>
<evidence type="ECO:0000313" key="1">
    <source>
        <dbReference type="EMBL" id="PLP98919.1"/>
    </source>
</evidence>
<proteinExistence type="predicted"/>
<organism evidence="1 2">
    <name type="scientific">Cupriavidus pauculus</name>
    <dbReference type="NCBI Taxonomy" id="82633"/>
    <lineage>
        <taxon>Bacteria</taxon>
        <taxon>Pseudomonadati</taxon>
        <taxon>Pseudomonadota</taxon>
        <taxon>Betaproteobacteria</taxon>
        <taxon>Burkholderiales</taxon>
        <taxon>Burkholderiaceae</taxon>
        <taxon>Cupriavidus</taxon>
    </lineage>
</organism>
<dbReference type="OrthoDB" id="8576717at2"/>
<comment type="caution">
    <text evidence="1">The sequence shown here is derived from an EMBL/GenBank/DDBJ whole genome shotgun (WGS) entry which is preliminary data.</text>
</comment>
<dbReference type="RefSeq" id="WP_146002079.1">
    <property type="nucleotide sequence ID" value="NZ_PJRP01000009.1"/>
</dbReference>
<dbReference type="SUPFAM" id="SSF52540">
    <property type="entry name" value="P-loop containing nucleoside triphosphate hydrolases"/>
    <property type="match status" value="1"/>
</dbReference>
<sequence>MNPPFFRRHALACELAALLVDSEGKRTARSGVVRTAPRGTGKSVFLNNDLASALRRRGAVVIVADLAKNADADPADLIAKAVLETLKAHEGAIAQLARRVGLERIGFGGVSFLVSHPTSDGMWLSEALEALSDRTRRAIVLILDEAQQCLTTQRGTSLLTVLKAARDSLNISHDGMRIMATGSHRAKLMTLLGRSKVFFCSKRISLPPLDGEFLDWFHQHHGLPASLGPDACALLFRRAGYRPEVLADATLEAIAGGSFQYGDATRTLRRAIDRQSNEMHMDLLEVIGRLPVVESAVARVMATIDKTRAGFDPATMSAYSDVVRRIDPGWDGQIDVDRVEQALTVLADKRLVWKSTVGVYMLEDPVVAAAMRWAGLLDIVPPIPGISPYEEDSVDFGDDETFPLWVGTCRQAFVSVSTARWAPVDA</sequence>
<gene>
    <name evidence="1" type="ORF">CYJ10_19235</name>
</gene>
<reference evidence="1 2" key="1">
    <citation type="submission" date="2017-12" db="EMBL/GenBank/DDBJ databases">
        <title>Genome sequence of the active heterotrophic nitrifier-denitrifier, Cupriavidus pauculus UM1.</title>
        <authorList>
            <person name="Putonti C."/>
            <person name="Castignetti D."/>
        </authorList>
    </citation>
    <scope>NUCLEOTIDE SEQUENCE [LARGE SCALE GENOMIC DNA]</scope>
    <source>
        <strain evidence="1 2">UM1</strain>
    </source>
</reference>
<protein>
    <recommendedName>
        <fullName evidence="3">ATP-binding protein</fullName>
    </recommendedName>
</protein>
<dbReference type="EMBL" id="PJRP01000009">
    <property type="protein sequence ID" value="PLP98919.1"/>
    <property type="molecule type" value="Genomic_DNA"/>
</dbReference>